<feature type="region of interest" description="Disordered" evidence="7">
    <location>
        <begin position="428"/>
        <end position="447"/>
    </location>
</feature>
<feature type="compositionally biased region" description="Basic and acidic residues" evidence="7">
    <location>
        <begin position="53"/>
        <end position="76"/>
    </location>
</feature>
<dbReference type="SUPFAM" id="SSF74788">
    <property type="entry name" value="Cullin repeat-like"/>
    <property type="match status" value="1"/>
</dbReference>
<gene>
    <name evidence="9 11" type="ORF">P152DRAFT_463435</name>
</gene>
<reference evidence="11" key="2">
    <citation type="submission" date="2020-04" db="EMBL/GenBank/DDBJ databases">
        <authorList>
            <consortium name="NCBI Genome Project"/>
        </authorList>
    </citation>
    <scope>NUCLEOTIDE SEQUENCE</scope>
    <source>
        <strain evidence="11">CBS 781.70</strain>
    </source>
</reference>
<sequence>MSGRDKASISLRSRNGRNNRPKISAPQAIPQPVQKHPSATSSTTTINVPPSESSRRPSESSRRPSESSRRPSESSRRPSAASGRPPGPDGPAHRPQQRTADRTAEMVKRRYSTRFAQAPDFSGSAHPMVPALPQLADKYASRDGPVGVESIGDEKRLKVDAKALRDPGFRPEKFVAMTLQKASASDIQAFKQELLKVKNRTSTDLQHNVFQNRTQFIKISKEAEGVKGEMRSLRGLISDLTSTMQATSVAAGNTPQDSVVSRKQSHRSSVANLEAMWNTHLQTLWKRVEGSQKYLPAVSGRHIVYESGKWVELNAATWKSKRRVHIILLNDHLLIAIEKKRPDPSQLSEQKQKQGPQSQAQHIARYCWPLRDVSLADISMRGGTGGAPASAINIRVGADSFTYATGAGDAEKATLLATFRKTAEDLRKATETENAERQRIQGPGATSDAETNFLAAREMMGGLLGRREAEMWFQGSEGSGTLSLGININTMLEIEGSQHSLRSIEASLDDLSIAIALHHFEESVEGLEKLRRLAKGIKGHAIAAERVGAAVEARAAKLGAVLVRRLIERHSWENTTKETAAWLGRIGWEDRAREAYLGVRSETIRKRARQSPFTGHLPLYIHTLSFIYFTLIRNTLSLFHSCFSPSHASAVVRWAKMHVEEFNEILTRQLDSVDPSSEVYADCLERAKKHANMLREVGVDWRGLVGGELGEAKVK</sequence>
<feature type="compositionally biased region" description="Polar residues" evidence="7">
    <location>
        <begin position="37"/>
        <end position="48"/>
    </location>
</feature>
<dbReference type="Pfam" id="PF25345">
    <property type="entry name" value="PH_EXO84"/>
    <property type="match status" value="1"/>
</dbReference>
<evidence type="ECO:0000259" key="8">
    <source>
        <dbReference type="Pfam" id="PF16528"/>
    </source>
</evidence>
<dbReference type="OrthoDB" id="642193at2759"/>
<dbReference type="InterPro" id="IPR033961">
    <property type="entry name" value="Exo84"/>
</dbReference>
<dbReference type="GeneID" id="54421067"/>
<evidence type="ECO:0000256" key="5">
    <source>
        <dbReference type="ARBA" id="ARBA00022483"/>
    </source>
</evidence>
<evidence type="ECO:0000313" key="11">
    <source>
        <dbReference type="RefSeq" id="XP_033538809.1"/>
    </source>
</evidence>
<protein>
    <recommendedName>
        <fullName evidence="3">Exocyst complex component EXO84</fullName>
    </recommendedName>
</protein>
<comment type="similarity">
    <text evidence="2">Belongs to the EXO84 family.</text>
</comment>
<dbReference type="AlphaFoldDB" id="A0A6G1GGI6"/>
<evidence type="ECO:0000256" key="4">
    <source>
        <dbReference type="ARBA" id="ARBA00022448"/>
    </source>
</evidence>
<reference evidence="9 11" key="1">
    <citation type="submission" date="2020-01" db="EMBL/GenBank/DDBJ databases">
        <authorList>
            <consortium name="DOE Joint Genome Institute"/>
            <person name="Haridas S."/>
            <person name="Albert R."/>
            <person name="Binder M."/>
            <person name="Bloem J."/>
            <person name="Labutti K."/>
            <person name="Salamov A."/>
            <person name="Andreopoulos B."/>
            <person name="Baker S.E."/>
            <person name="Barry K."/>
            <person name="Bills G."/>
            <person name="Bluhm B.H."/>
            <person name="Cannon C."/>
            <person name="Castanera R."/>
            <person name="Culley D.E."/>
            <person name="Daum C."/>
            <person name="Ezra D."/>
            <person name="Gonzalez J.B."/>
            <person name="Henrissat B."/>
            <person name="Kuo A."/>
            <person name="Liang C."/>
            <person name="Lipzen A."/>
            <person name="Lutzoni F."/>
            <person name="Magnuson J."/>
            <person name="Mondo S."/>
            <person name="Nolan M."/>
            <person name="Ohm R."/>
            <person name="Pangilinan J."/>
            <person name="Park H.-J."/>
            <person name="Ramirez L."/>
            <person name="Alfaro M."/>
            <person name="Sun H."/>
            <person name="Tritt A."/>
            <person name="Yoshinaga Y."/>
            <person name="Zwiers L.-H."/>
            <person name="Turgeon B.G."/>
            <person name="Goodwin S.B."/>
            <person name="Spatafora J.W."/>
            <person name="Crous P.W."/>
            <person name="Grigoriev I.V."/>
        </authorList>
    </citation>
    <scope>NUCLEOTIDE SEQUENCE</scope>
    <source>
        <strain evidence="9 11">CBS 781.70</strain>
    </source>
</reference>
<dbReference type="Gene3D" id="2.30.29.30">
    <property type="entry name" value="Pleckstrin-homology domain (PH domain)/Phosphotyrosine-binding domain (PTB)"/>
    <property type="match status" value="1"/>
</dbReference>
<dbReference type="GO" id="GO:0006887">
    <property type="term" value="P:exocytosis"/>
    <property type="evidence" value="ECO:0007669"/>
    <property type="project" value="UniProtKB-KW"/>
</dbReference>
<dbReference type="PANTHER" id="PTHR21426">
    <property type="entry name" value="EXOCYST COMPLEX COMPONENT 8"/>
    <property type="match status" value="1"/>
</dbReference>
<feature type="domain" description="Exocyst component Exo84 C-terminal" evidence="8">
    <location>
        <begin position="503"/>
        <end position="701"/>
    </location>
</feature>
<dbReference type="Gene3D" id="1.20.58.1220">
    <property type="entry name" value="Exo84p, C-terminal helical domain"/>
    <property type="match status" value="1"/>
</dbReference>
<feature type="compositionally biased region" description="Basic and acidic residues" evidence="7">
    <location>
        <begin position="428"/>
        <end position="439"/>
    </location>
</feature>
<dbReference type="InterPro" id="IPR032403">
    <property type="entry name" value="Exo84_C"/>
</dbReference>
<reference evidence="11" key="3">
    <citation type="submission" date="2025-04" db="UniProtKB">
        <authorList>
            <consortium name="RefSeq"/>
        </authorList>
    </citation>
    <scope>IDENTIFICATION</scope>
    <source>
        <strain evidence="11">CBS 781.70</strain>
    </source>
</reference>
<evidence type="ECO:0000256" key="2">
    <source>
        <dbReference type="ARBA" id="ARBA00007210"/>
    </source>
</evidence>
<keyword evidence="4" id="KW-0813">Transport</keyword>
<dbReference type="Pfam" id="PF16528">
    <property type="entry name" value="Exo84_C"/>
    <property type="match status" value="1"/>
</dbReference>
<organism evidence="9">
    <name type="scientific">Eremomyces bilateralis CBS 781.70</name>
    <dbReference type="NCBI Taxonomy" id="1392243"/>
    <lineage>
        <taxon>Eukaryota</taxon>
        <taxon>Fungi</taxon>
        <taxon>Dikarya</taxon>
        <taxon>Ascomycota</taxon>
        <taxon>Pezizomycotina</taxon>
        <taxon>Dothideomycetes</taxon>
        <taxon>Dothideomycetes incertae sedis</taxon>
        <taxon>Eremomycetales</taxon>
        <taxon>Eremomycetaceae</taxon>
        <taxon>Eremomyces</taxon>
    </lineage>
</organism>
<evidence type="ECO:0000256" key="6">
    <source>
        <dbReference type="ARBA" id="ARBA00022927"/>
    </source>
</evidence>
<feature type="region of interest" description="Disordered" evidence="7">
    <location>
        <begin position="1"/>
        <end position="101"/>
    </location>
</feature>
<dbReference type="Pfam" id="PF08700">
    <property type="entry name" value="VPS51_Exo84_N"/>
    <property type="match status" value="1"/>
</dbReference>
<dbReference type="EMBL" id="ML975149">
    <property type="protein sequence ID" value="KAF1817178.1"/>
    <property type="molecule type" value="Genomic_DNA"/>
</dbReference>
<evidence type="ECO:0000313" key="10">
    <source>
        <dbReference type="Proteomes" id="UP000504638"/>
    </source>
</evidence>
<dbReference type="InterPro" id="IPR042561">
    <property type="entry name" value="Exo84_C_1"/>
</dbReference>
<evidence type="ECO:0000313" key="9">
    <source>
        <dbReference type="EMBL" id="KAF1817178.1"/>
    </source>
</evidence>
<dbReference type="GO" id="GO:0006893">
    <property type="term" value="P:Golgi to plasma membrane transport"/>
    <property type="evidence" value="ECO:0007669"/>
    <property type="project" value="TreeGrafter"/>
</dbReference>
<evidence type="ECO:0000256" key="1">
    <source>
        <dbReference type="ARBA" id="ARBA00004398"/>
    </source>
</evidence>
<accession>A0A6G1GGI6</accession>
<dbReference type="InterPro" id="IPR011993">
    <property type="entry name" value="PH-like_dom_sf"/>
</dbReference>
<dbReference type="RefSeq" id="XP_033538809.1">
    <property type="nucleotide sequence ID" value="XM_033680497.1"/>
</dbReference>
<comment type="subcellular location">
    <subcellularLocation>
        <location evidence="1">Cytoplasmic vesicle</location>
        <location evidence="1">Secretory vesicle</location>
    </subcellularLocation>
</comment>
<proteinExistence type="inferred from homology"/>
<dbReference type="InterPro" id="IPR016159">
    <property type="entry name" value="Cullin_repeat-like_dom_sf"/>
</dbReference>
<dbReference type="Proteomes" id="UP000504638">
    <property type="component" value="Unplaced"/>
</dbReference>
<name>A0A6G1GGI6_9PEZI</name>
<dbReference type="PANTHER" id="PTHR21426:SF12">
    <property type="entry name" value="EXOCYST COMPLEX COMPONENT 8"/>
    <property type="match status" value="1"/>
</dbReference>
<dbReference type="GO" id="GO:0000145">
    <property type="term" value="C:exocyst"/>
    <property type="evidence" value="ECO:0007669"/>
    <property type="project" value="InterPro"/>
</dbReference>
<keyword evidence="6" id="KW-0653">Protein transport</keyword>
<evidence type="ECO:0000256" key="7">
    <source>
        <dbReference type="SAM" id="MobiDB-lite"/>
    </source>
</evidence>
<keyword evidence="5" id="KW-0268">Exocytosis</keyword>
<dbReference type="GO" id="GO:0015031">
    <property type="term" value="P:protein transport"/>
    <property type="evidence" value="ECO:0007669"/>
    <property type="project" value="UniProtKB-KW"/>
</dbReference>
<evidence type="ECO:0000256" key="3">
    <source>
        <dbReference type="ARBA" id="ARBA00021269"/>
    </source>
</evidence>
<dbReference type="InterPro" id="IPR042560">
    <property type="entry name" value="Exo84_C_2"/>
</dbReference>
<dbReference type="GO" id="GO:0030133">
    <property type="term" value="C:transport vesicle"/>
    <property type="evidence" value="ECO:0007669"/>
    <property type="project" value="UniProtKB-SubCell"/>
</dbReference>
<keyword evidence="10" id="KW-1185">Reference proteome</keyword>
<dbReference type="Gene3D" id="1.20.58.1210">
    <property type="entry name" value="Exo84p, N-terminal helical domain"/>
    <property type="match status" value="1"/>
</dbReference>